<feature type="transmembrane region" description="Helical" evidence="8">
    <location>
        <begin position="254"/>
        <end position="274"/>
    </location>
</feature>
<keyword evidence="4" id="KW-1003">Cell membrane</keyword>
<name>A0A1Y4SV77_9FIRM</name>
<evidence type="ECO:0000256" key="5">
    <source>
        <dbReference type="ARBA" id="ARBA00022692"/>
    </source>
</evidence>
<evidence type="ECO:0000256" key="8">
    <source>
        <dbReference type="SAM" id="Phobius"/>
    </source>
</evidence>
<feature type="transmembrane region" description="Helical" evidence="8">
    <location>
        <begin position="157"/>
        <end position="175"/>
    </location>
</feature>
<reference evidence="9 10" key="1">
    <citation type="journal article" date="2018" name="BMC Genomics">
        <title>Whole genome sequencing and function prediction of 133 gut anaerobes isolated from chicken caecum in pure cultures.</title>
        <authorList>
            <person name="Medvecky M."/>
            <person name="Cejkova D."/>
            <person name="Polansky O."/>
            <person name="Karasova D."/>
            <person name="Kubasova T."/>
            <person name="Cizek A."/>
            <person name="Rychlik I."/>
        </authorList>
    </citation>
    <scope>NUCLEOTIDE SEQUENCE [LARGE SCALE GENOMIC DNA]</scope>
    <source>
        <strain evidence="9 10">An13</strain>
    </source>
</reference>
<evidence type="ECO:0000256" key="1">
    <source>
        <dbReference type="ARBA" id="ARBA00004651"/>
    </source>
</evidence>
<feature type="transmembrane region" description="Helical" evidence="8">
    <location>
        <begin position="37"/>
        <end position="55"/>
    </location>
</feature>
<evidence type="ECO:0000256" key="6">
    <source>
        <dbReference type="ARBA" id="ARBA00022989"/>
    </source>
</evidence>
<feature type="transmembrane region" description="Helical" evidence="8">
    <location>
        <begin position="125"/>
        <end position="145"/>
    </location>
</feature>
<keyword evidence="10" id="KW-1185">Reference proteome</keyword>
<feature type="transmembrane region" description="Helical" evidence="8">
    <location>
        <begin position="6"/>
        <end position="25"/>
    </location>
</feature>
<feature type="transmembrane region" description="Helical" evidence="8">
    <location>
        <begin position="101"/>
        <end position="119"/>
    </location>
</feature>
<dbReference type="InterPro" id="IPR038770">
    <property type="entry name" value="Na+/solute_symporter_sf"/>
</dbReference>
<evidence type="ECO:0000256" key="4">
    <source>
        <dbReference type="ARBA" id="ARBA00022475"/>
    </source>
</evidence>
<feature type="transmembrane region" description="Helical" evidence="8">
    <location>
        <begin position="67"/>
        <end position="89"/>
    </location>
</feature>
<comment type="subcellular location">
    <subcellularLocation>
        <location evidence="1">Cell membrane</location>
        <topology evidence="1">Multi-pass membrane protein</topology>
    </subcellularLocation>
</comment>
<dbReference type="PANTHER" id="PTHR36838:SF1">
    <property type="entry name" value="SLR1864 PROTEIN"/>
    <property type="match status" value="1"/>
</dbReference>
<dbReference type="RefSeq" id="WP_087358485.1">
    <property type="nucleotide sequence ID" value="NZ_NFLJ01000024.1"/>
</dbReference>
<comment type="caution">
    <text evidence="9">The sequence shown here is derived from an EMBL/GenBank/DDBJ whole genome shotgun (WGS) entry which is preliminary data.</text>
</comment>
<feature type="transmembrane region" description="Helical" evidence="8">
    <location>
        <begin position="187"/>
        <end position="208"/>
    </location>
</feature>
<keyword evidence="3" id="KW-0813">Transport</keyword>
<dbReference type="GO" id="GO:0005886">
    <property type="term" value="C:plasma membrane"/>
    <property type="evidence" value="ECO:0007669"/>
    <property type="project" value="UniProtKB-SubCell"/>
</dbReference>
<keyword evidence="6 8" id="KW-1133">Transmembrane helix</keyword>
<dbReference type="Pfam" id="PF03547">
    <property type="entry name" value="Mem_trans"/>
    <property type="match status" value="2"/>
</dbReference>
<dbReference type="Gene3D" id="1.20.1530.20">
    <property type="match status" value="1"/>
</dbReference>
<protein>
    <submittedName>
        <fullName evidence="9">Autotransporter</fullName>
    </submittedName>
</protein>
<sequence>MELSLLLAQNIFGLFLIIFVGYLTVKCRVLTPDDSKVISKVVLYIVCPCTILNSFQIDFTNEKLTGLILSFIGAIVVHLIFIPLTKLLGQIFHFMPVEKATLIYSNAGNLIIPLVASILGEEWVLYTSGYMVVQTILIWTHGKNLVCNKKQYDFKKIILNVNVIAIMLGMIMFIARWHFPALIHDTVSSVGSMVGPLSMLVIGMLLGNIDILSIFKEKRVYGICFLRLIVYPLAVILAFRLLGLQNFHQDAYQILLISLLAASAPAAATITQFAQLYDKHPGYTSIMNVMSVIFCIITMPIIVFIYQIL</sequence>
<comment type="similarity">
    <text evidence="2">Belongs to the auxin efflux carrier (TC 2.A.69) family.</text>
</comment>
<dbReference type="GO" id="GO:0055085">
    <property type="term" value="P:transmembrane transport"/>
    <property type="evidence" value="ECO:0007669"/>
    <property type="project" value="InterPro"/>
</dbReference>
<proteinExistence type="inferred from homology"/>
<feature type="transmembrane region" description="Helical" evidence="8">
    <location>
        <begin position="220"/>
        <end position="242"/>
    </location>
</feature>
<keyword evidence="7 8" id="KW-0472">Membrane</keyword>
<gene>
    <name evidence="9" type="ORF">B5E75_08895</name>
</gene>
<dbReference type="InterPro" id="IPR004776">
    <property type="entry name" value="Mem_transp_PIN-like"/>
</dbReference>
<evidence type="ECO:0000256" key="2">
    <source>
        <dbReference type="ARBA" id="ARBA00010145"/>
    </source>
</evidence>
<evidence type="ECO:0000256" key="3">
    <source>
        <dbReference type="ARBA" id="ARBA00022448"/>
    </source>
</evidence>
<dbReference type="Proteomes" id="UP000195305">
    <property type="component" value="Unassembled WGS sequence"/>
</dbReference>
<feature type="transmembrane region" description="Helical" evidence="8">
    <location>
        <begin position="286"/>
        <end position="308"/>
    </location>
</feature>
<evidence type="ECO:0000313" key="9">
    <source>
        <dbReference type="EMBL" id="OUQ33816.1"/>
    </source>
</evidence>
<dbReference type="OrthoDB" id="9798064at2"/>
<organism evidence="9 10">
    <name type="scientific">Massilimicrobiota timonensis</name>
    <dbReference type="NCBI Taxonomy" id="1776392"/>
    <lineage>
        <taxon>Bacteria</taxon>
        <taxon>Bacillati</taxon>
        <taxon>Bacillota</taxon>
        <taxon>Erysipelotrichia</taxon>
        <taxon>Erysipelotrichales</taxon>
        <taxon>Erysipelotrichaceae</taxon>
        <taxon>Massilimicrobiota</taxon>
    </lineage>
</organism>
<dbReference type="AlphaFoldDB" id="A0A1Y4SV77"/>
<accession>A0A1Y4SV77</accession>
<keyword evidence="5 8" id="KW-0812">Transmembrane</keyword>
<evidence type="ECO:0000313" key="10">
    <source>
        <dbReference type="Proteomes" id="UP000195305"/>
    </source>
</evidence>
<evidence type="ECO:0000256" key="7">
    <source>
        <dbReference type="ARBA" id="ARBA00023136"/>
    </source>
</evidence>
<dbReference type="EMBL" id="NFLJ01000024">
    <property type="protein sequence ID" value="OUQ33816.1"/>
    <property type="molecule type" value="Genomic_DNA"/>
</dbReference>
<dbReference type="PANTHER" id="PTHR36838">
    <property type="entry name" value="AUXIN EFFLUX CARRIER FAMILY PROTEIN"/>
    <property type="match status" value="1"/>
</dbReference>